<dbReference type="EMBL" id="LSBI01000001">
    <property type="protein sequence ID" value="OAQ94442.1"/>
    <property type="molecule type" value="Genomic_DNA"/>
</dbReference>
<evidence type="ECO:0000313" key="1">
    <source>
        <dbReference type="EMBL" id="OAQ86479.1"/>
    </source>
</evidence>
<sequence>MMVADRATGTGEQGPSCLSTVRRIFFVFSAPSQGTSGLPYAKPWYPMPPSPPQMAAWLANSSHPAVGLPEPCLGQRPVTNLLDSKHLPGVCEVLHRMISHEQNRYPGDDWFWAVQSAGLEVVTRLVSLRSITSRILPGGTWNNSDRKRRLLTLGGHS</sequence>
<dbReference type="Proteomes" id="UP000078240">
    <property type="component" value="Unassembled WGS sequence"/>
</dbReference>
<gene>
    <name evidence="1" type="ORF">VFPBJ_00519</name>
    <name evidence="2" type="ORF">VFPFJ_00551</name>
</gene>
<dbReference type="EMBL" id="LSBH01000001">
    <property type="protein sequence ID" value="OAQ86479.1"/>
    <property type="molecule type" value="Genomic_DNA"/>
</dbReference>
<evidence type="ECO:0000313" key="2">
    <source>
        <dbReference type="EMBL" id="OAQ94442.1"/>
    </source>
</evidence>
<accession>A0A179HX25</accession>
<dbReference type="Proteomes" id="UP000078340">
    <property type="component" value="Unassembled WGS sequence"/>
</dbReference>
<organism evidence="2 3">
    <name type="scientific">Purpureocillium lilacinum</name>
    <name type="common">Paecilomyces lilacinus</name>
    <dbReference type="NCBI Taxonomy" id="33203"/>
    <lineage>
        <taxon>Eukaryota</taxon>
        <taxon>Fungi</taxon>
        <taxon>Dikarya</taxon>
        <taxon>Ascomycota</taxon>
        <taxon>Pezizomycotina</taxon>
        <taxon>Sordariomycetes</taxon>
        <taxon>Hypocreomycetidae</taxon>
        <taxon>Hypocreales</taxon>
        <taxon>Ophiocordycipitaceae</taxon>
        <taxon>Purpureocillium</taxon>
    </lineage>
</organism>
<comment type="caution">
    <text evidence="2">The sequence shown here is derived from an EMBL/GenBank/DDBJ whole genome shotgun (WGS) entry which is preliminary data.</text>
</comment>
<proteinExistence type="predicted"/>
<reference evidence="2 3" key="1">
    <citation type="submission" date="2016-02" db="EMBL/GenBank/DDBJ databases">
        <title>Biosynthesis of antibiotic leucinostatins and their inhibition on Phytophthora in bio-control Purpureocillium lilacinum.</title>
        <authorList>
            <person name="Wang G."/>
            <person name="Liu Z."/>
            <person name="Lin R."/>
            <person name="Li E."/>
            <person name="Mao Z."/>
            <person name="Ling J."/>
            <person name="Yin W."/>
            <person name="Xie B."/>
        </authorList>
    </citation>
    <scope>NUCLEOTIDE SEQUENCE [LARGE SCALE GENOMIC DNA]</scope>
    <source>
        <strain evidence="1">PLBJ-1</strain>
        <strain evidence="2">PLFJ-1</strain>
    </source>
</reference>
<protein>
    <submittedName>
        <fullName evidence="2">Uncharacterized protein</fullName>
    </submittedName>
</protein>
<evidence type="ECO:0000313" key="3">
    <source>
        <dbReference type="Proteomes" id="UP000078340"/>
    </source>
</evidence>
<name>A0A179HX25_PURLI</name>
<dbReference type="AlphaFoldDB" id="A0A179HX25"/>